<comment type="caution">
    <text evidence="1">The sequence shown here is derived from an EMBL/GenBank/DDBJ whole genome shotgun (WGS) entry which is preliminary data.</text>
</comment>
<organism evidence="1 2">
    <name type="scientific">Methanococcus maripaludis</name>
    <name type="common">Methanococcus deltae</name>
    <dbReference type="NCBI Taxonomy" id="39152"/>
    <lineage>
        <taxon>Archaea</taxon>
        <taxon>Methanobacteriati</taxon>
        <taxon>Methanobacteriota</taxon>
        <taxon>Methanomada group</taxon>
        <taxon>Methanococci</taxon>
        <taxon>Methanococcales</taxon>
        <taxon>Methanococcaceae</taxon>
        <taxon>Methanococcus</taxon>
    </lineage>
</organism>
<proteinExistence type="predicted"/>
<dbReference type="EMBL" id="JACDUH010000001">
    <property type="protein sequence ID" value="MBA2851203.1"/>
    <property type="molecule type" value="Genomic_DNA"/>
</dbReference>
<gene>
    <name evidence="1" type="ORF">HNP86_001334</name>
</gene>
<protein>
    <submittedName>
        <fullName evidence="1">Uncharacterized protein</fullName>
    </submittedName>
</protein>
<dbReference type="Proteomes" id="UP000564425">
    <property type="component" value="Unassembled WGS sequence"/>
</dbReference>
<evidence type="ECO:0000313" key="1">
    <source>
        <dbReference type="EMBL" id="MBA2851203.1"/>
    </source>
</evidence>
<reference evidence="1 2" key="1">
    <citation type="submission" date="2020-07" db="EMBL/GenBank/DDBJ databases">
        <title>Genomic Encyclopedia of Type Strains, Phase IV (KMG-V): Genome sequencing to study the core and pangenomes of soil and plant-associated prokaryotes.</title>
        <authorList>
            <person name="Whitman W."/>
        </authorList>
    </citation>
    <scope>NUCLEOTIDE SEQUENCE [LARGE SCALE GENOMIC DNA]</scope>
    <source>
        <strain evidence="1 2">A1</strain>
    </source>
</reference>
<sequence>MVRANIALNDESNSVLNFVKATKEFKDKSEVVNFIIMEYAEKILNHEEFKDEFIKSVLKNRQSKSSEYVDVSDDAKMKELLGL</sequence>
<dbReference type="RefSeq" id="WP_181501084.1">
    <property type="nucleotide sequence ID" value="NZ_JACDUH010000001.1"/>
</dbReference>
<name>A0A7J9NW27_METMI</name>
<evidence type="ECO:0000313" key="2">
    <source>
        <dbReference type="Proteomes" id="UP000564425"/>
    </source>
</evidence>
<dbReference type="AlphaFoldDB" id="A0A7J9NW27"/>
<accession>A0A7J9NW27</accession>